<feature type="binding site" evidence="4">
    <location>
        <position position="143"/>
    </location>
    <ligand>
        <name>a divalent metal cation</name>
        <dbReference type="ChEBI" id="CHEBI:60240"/>
        <label>2</label>
    </ligand>
</feature>
<dbReference type="GO" id="GO:0046872">
    <property type="term" value="F:metal ion binding"/>
    <property type="evidence" value="ECO:0007669"/>
    <property type="project" value="UniProtKB-KW"/>
</dbReference>
<gene>
    <name evidence="5" type="ORF">H4683_003024</name>
</gene>
<proteinExistence type="inferred from homology"/>
<dbReference type="RefSeq" id="WP_192599588.1">
    <property type="nucleotide sequence ID" value="NZ_JADBEL010000018.1"/>
</dbReference>
<keyword evidence="3 5" id="KW-0378">Hydrolase</keyword>
<dbReference type="EC" id="3.1.21.-" evidence="5"/>
<feature type="binding site" evidence="4">
    <location>
        <position position="167"/>
    </location>
    <ligand>
        <name>a divalent metal cation</name>
        <dbReference type="ChEBI" id="CHEBI:60240"/>
        <label>2</label>
    </ligand>
</feature>
<comment type="similarity">
    <text evidence="1">Belongs to the metallo-dependent hydrolases superfamily. TatD-type hydrolase family.</text>
</comment>
<evidence type="ECO:0000256" key="2">
    <source>
        <dbReference type="ARBA" id="ARBA00022723"/>
    </source>
</evidence>
<dbReference type="CDD" id="cd01310">
    <property type="entry name" value="TatD_DNAse"/>
    <property type="match status" value="1"/>
</dbReference>
<evidence type="ECO:0000313" key="5">
    <source>
        <dbReference type="EMBL" id="MBE1555904.1"/>
    </source>
</evidence>
<dbReference type="PANTHER" id="PTHR46317">
    <property type="entry name" value="HYDROLASE OF PHP SUPERFAMILY-RELATED PROTEIN"/>
    <property type="match status" value="1"/>
</dbReference>
<evidence type="ECO:0000313" key="6">
    <source>
        <dbReference type="Proteomes" id="UP000658225"/>
    </source>
</evidence>
<evidence type="ECO:0000256" key="1">
    <source>
        <dbReference type="ARBA" id="ARBA00009275"/>
    </source>
</evidence>
<feature type="binding site" evidence="4">
    <location>
        <position position="17"/>
    </location>
    <ligand>
        <name>a divalent metal cation</name>
        <dbReference type="ChEBI" id="CHEBI:60240"/>
        <label>1</label>
    </ligand>
</feature>
<feature type="binding site" evidence="4">
    <location>
        <position position="15"/>
    </location>
    <ligand>
        <name>a divalent metal cation</name>
        <dbReference type="ChEBI" id="CHEBI:60240"/>
        <label>1</label>
    </ligand>
</feature>
<sequence length="266" mass="30906">MTFADERKQYIIDAHIHLVQYATENQRTIIDYLEHPSSELHGLITVSMDVASGIRNLKLAEKHPRIHPTFGFHPEQEIPSTIELDKLFGFMEVNKEKMVAVGEVGLPYYLREKSPNLQLEPYCKLLEEFIRLAKLWVKPIVLHAVYEDASIACDLLEKHSIEKAHFHWFKGPTSTVERMIQNGYYISVTPDCVYEQEIQTLIDLYPIEQLMVETDGPWPFEGPFTNEMTHPTMMHHSIATIARIKNVGIEDVYIQLYNNVKQFYSI</sequence>
<comment type="caution">
    <text evidence="5">The sequence shown here is derived from an EMBL/GenBank/DDBJ whole genome shotgun (WGS) entry which is preliminary data.</text>
</comment>
<organism evidence="5 6">
    <name type="scientific">Sporosarcina limicola</name>
    <dbReference type="NCBI Taxonomy" id="34101"/>
    <lineage>
        <taxon>Bacteria</taxon>
        <taxon>Bacillati</taxon>
        <taxon>Bacillota</taxon>
        <taxon>Bacilli</taxon>
        <taxon>Bacillales</taxon>
        <taxon>Caryophanaceae</taxon>
        <taxon>Sporosarcina</taxon>
    </lineage>
</organism>
<name>A0A927MJK1_9BACL</name>
<dbReference type="Pfam" id="PF01026">
    <property type="entry name" value="TatD_DNase"/>
    <property type="match status" value="1"/>
</dbReference>
<feature type="binding site" evidence="4">
    <location>
        <position position="215"/>
    </location>
    <ligand>
        <name>a divalent metal cation</name>
        <dbReference type="ChEBI" id="CHEBI:60240"/>
        <label>1</label>
    </ligand>
</feature>
<dbReference type="InterPro" id="IPR001130">
    <property type="entry name" value="TatD-like"/>
</dbReference>
<keyword evidence="6" id="KW-1185">Reference proteome</keyword>
<dbReference type="PANTHER" id="PTHR46317:SF1">
    <property type="entry name" value="HYDROLASE, TATD FAMILY"/>
    <property type="match status" value="1"/>
</dbReference>
<evidence type="ECO:0000256" key="4">
    <source>
        <dbReference type="PIRSR" id="PIRSR005902-1"/>
    </source>
</evidence>
<dbReference type="AlphaFoldDB" id="A0A927MJK1"/>
<protein>
    <submittedName>
        <fullName evidence="5">TatD DNase family protein</fullName>
        <ecNumber evidence="5">3.1.21.-</ecNumber>
    </submittedName>
</protein>
<dbReference type="SUPFAM" id="SSF51556">
    <property type="entry name" value="Metallo-dependent hydrolases"/>
    <property type="match status" value="1"/>
</dbReference>
<keyword evidence="2 4" id="KW-0479">Metal-binding</keyword>
<dbReference type="PIRSF" id="PIRSF005902">
    <property type="entry name" value="DNase_TatD"/>
    <property type="match status" value="1"/>
</dbReference>
<dbReference type="Gene3D" id="3.20.20.140">
    <property type="entry name" value="Metal-dependent hydrolases"/>
    <property type="match status" value="1"/>
</dbReference>
<dbReference type="EMBL" id="JADBEL010000018">
    <property type="protein sequence ID" value="MBE1555904.1"/>
    <property type="molecule type" value="Genomic_DNA"/>
</dbReference>
<evidence type="ECO:0000256" key="3">
    <source>
        <dbReference type="ARBA" id="ARBA00022801"/>
    </source>
</evidence>
<feature type="binding site" evidence="4">
    <location>
        <position position="103"/>
    </location>
    <ligand>
        <name>a divalent metal cation</name>
        <dbReference type="ChEBI" id="CHEBI:60240"/>
        <label>1</label>
    </ligand>
</feature>
<accession>A0A927MJK1</accession>
<reference evidence="5" key="1">
    <citation type="submission" date="2020-10" db="EMBL/GenBank/DDBJ databases">
        <title>Genomic Encyclopedia of Type Strains, Phase IV (KMG-IV): sequencing the most valuable type-strain genomes for metagenomic binning, comparative biology and taxonomic classification.</title>
        <authorList>
            <person name="Goeker M."/>
        </authorList>
    </citation>
    <scope>NUCLEOTIDE SEQUENCE</scope>
    <source>
        <strain evidence="5">DSM 13886</strain>
    </source>
</reference>
<dbReference type="Proteomes" id="UP000658225">
    <property type="component" value="Unassembled WGS sequence"/>
</dbReference>
<dbReference type="GO" id="GO:0016788">
    <property type="term" value="F:hydrolase activity, acting on ester bonds"/>
    <property type="evidence" value="ECO:0007669"/>
    <property type="project" value="InterPro"/>
</dbReference>
<dbReference type="InterPro" id="IPR032466">
    <property type="entry name" value="Metal_Hydrolase"/>
</dbReference>